<dbReference type="Proteomes" id="UP000695022">
    <property type="component" value="Unplaced"/>
</dbReference>
<evidence type="ECO:0000313" key="4">
    <source>
        <dbReference type="RefSeq" id="XP_014661411.1"/>
    </source>
</evidence>
<dbReference type="RefSeq" id="XP_014661411.1">
    <property type="nucleotide sequence ID" value="XM_014805925.1"/>
</dbReference>
<keyword evidence="3" id="KW-1185">Reference proteome</keyword>
<evidence type="ECO:0000313" key="3">
    <source>
        <dbReference type="Proteomes" id="UP000695022"/>
    </source>
</evidence>
<gene>
    <name evidence="4" type="primary">LOC106804655</name>
</gene>
<evidence type="ECO:0000256" key="2">
    <source>
        <dbReference type="SAM" id="SignalP"/>
    </source>
</evidence>
<dbReference type="GeneID" id="106804655"/>
<feature type="chain" id="PRO_5045078312" evidence="2">
    <location>
        <begin position="22"/>
        <end position="292"/>
    </location>
</feature>
<accession>A0ABM1DN90</accession>
<feature type="coiled-coil region" evidence="1">
    <location>
        <begin position="33"/>
        <end position="60"/>
    </location>
</feature>
<keyword evidence="1" id="KW-0175">Coiled coil</keyword>
<reference evidence="4" key="1">
    <citation type="submission" date="2025-08" db="UniProtKB">
        <authorList>
            <consortium name="RefSeq"/>
        </authorList>
    </citation>
    <scope>IDENTIFICATION</scope>
</reference>
<feature type="signal peptide" evidence="2">
    <location>
        <begin position="1"/>
        <end position="21"/>
    </location>
</feature>
<name>A0ABM1DN90_PRICU</name>
<organism evidence="3 4">
    <name type="scientific">Priapulus caudatus</name>
    <name type="common">Priapulid worm</name>
    <dbReference type="NCBI Taxonomy" id="37621"/>
    <lineage>
        <taxon>Eukaryota</taxon>
        <taxon>Metazoa</taxon>
        <taxon>Ecdysozoa</taxon>
        <taxon>Scalidophora</taxon>
        <taxon>Priapulida</taxon>
        <taxon>Priapulimorpha</taxon>
        <taxon>Priapulimorphida</taxon>
        <taxon>Priapulidae</taxon>
        <taxon>Priapulus</taxon>
    </lineage>
</organism>
<sequence length="292" mass="32288">MRIYALLVFLTAFGMYRTAPGLNEELLKELQAVSGSREDMRQLRERLAEAQQNVQDLAARADPQEMSDGAGGQSEEASLMQELVEKLRENGLTNEEMKSVAGYLRSAAAAAPPRNSYVGERIDDEGLEPSNADDNIEAILKAQQGQFGKFDNSNAQGEQSPQALQQRSINSRGIEDRGLAQSGLDSADEAQTRRWLREYLEERHRDAASNAAEDANAKDDSALLKEILLARIRISALTHKLKVMDDLEGKLVELLAEAEDQGITIPDLLADLEYKKQQIEEAMRGDLEGIAM</sequence>
<protein>
    <submittedName>
        <fullName evidence="4">Uncharacterized protein LOC106804655 isoform X1</fullName>
    </submittedName>
</protein>
<keyword evidence="2" id="KW-0732">Signal</keyword>
<evidence type="ECO:0000256" key="1">
    <source>
        <dbReference type="SAM" id="Coils"/>
    </source>
</evidence>
<proteinExistence type="predicted"/>